<evidence type="ECO:0000313" key="6">
    <source>
        <dbReference type="EMBL" id="MDC2830145.1"/>
    </source>
</evidence>
<dbReference type="CDD" id="cd00056">
    <property type="entry name" value="ENDO3c"/>
    <property type="match status" value="1"/>
</dbReference>
<dbReference type="Gene3D" id="1.10.340.30">
    <property type="entry name" value="Hypothetical protein, domain 2"/>
    <property type="match status" value="1"/>
</dbReference>
<dbReference type="PANTHER" id="PTHR10359:SF19">
    <property type="entry name" value="DNA REPAIR GLYCOSYLASE MJ1434-RELATED"/>
    <property type="match status" value="1"/>
</dbReference>
<comment type="caution">
    <text evidence="6">The sequence shown here is derived from an EMBL/GenBank/DDBJ whole genome shotgun (WGS) entry which is preliminary data.</text>
</comment>
<keyword evidence="2" id="KW-0479">Metal-binding</keyword>
<name>A0AAJ1HX37_LIMMU</name>
<dbReference type="GO" id="GO:0051539">
    <property type="term" value="F:4 iron, 4 sulfur cluster binding"/>
    <property type="evidence" value="ECO:0007669"/>
    <property type="project" value="UniProtKB-KW"/>
</dbReference>
<dbReference type="SUPFAM" id="SSF48150">
    <property type="entry name" value="DNA-glycosylase"/>
    <property type="match status" value="1"/>
</dbReference>
<gene>
    <name evidence="6" type="ORF">PO250_07525</name>
</gene>
<dbReference type="InterPro" id="IPR003265">
    <property type="entry name" value="HhH-GPD_domain"/>
</dbReference>
<protein>
    <submittedName>
        <fullName evidence="6">Deoxyribonuclease I</fullName>
    </submittedName>
</protein>
<dbReference type="GO" id="GO:0003824">
    <property type="term" value="F:catalytic activity"/>
    <property type="evidence" value="ECO:0007669"/>
    <property type="project" value="InterPro"/>
</dbReference>
<keyword evidence="4" id="KW-0411">Iron-sulfur</keyword>
<evidence type="ECO:0000259" key="5">
    <source>
        <dbReference type="SMART" id="SM00478"/>
    </source>
</evidence>
<keyword evidence="3" id="KW-0408">Iron</keyword>
<evidence type="ECO:0000256" key="3">
    <source>
        <dbReference type="ARBA" id="ARBA00023004"/>
    </source>
</evidence>
<dbReference type="EMBL" id="JAQONE010000023">
    <property type="protein sequence ID" value="MDC2830145.1"/>
    <property type="molecule type" value="Genomic_DNA"/>
</dbReference>
<dbReference type="PIRSF" id="PIRSF001435">
    <property type="entry name" value="Nth"/>
    <property type="match status" value="1"/>
</dbReference>
<feature type="domain" description="HhH-GPD" evidence="5">
    <location>
        <begin position="36"/>
        <end position="193"/>
    </location>
</feature>
<evidence type="ECO:0000256" key="1">
    <source>
        <dbReference type="ARBA" id="ARBA00022485"/>
    </source>
</evidence>
<dbReference type="PANTHER" id="PTHR10359">
    <property type="entry name" value="A/G-SPECIFIC ADENINE GLYCOSYLASE/ENDONUCLEASE III"/>
    <property type="match status" value="1"/>
</dbReference>
<dbReference type="Pfam" id="PF00730">
    <property type="entry name" value="HhH-GPD"/>
    <property type="match status" value="1"/>
</dbReference>
<dbReference type="RefSeq" id="WP_272209234.1">
    <property type="nucleotide sequence ID" value="NZ_JAQOMV010000031.1"/>
</dbReference>
<keyword evidence="1" id="KW-0004">4Fe-4S</keyword>
<dbReference type="Proteomes" id="UP001220670">
    <property type="component" value="Unassembled WGS sequence"/>
</dbReference>
<proteinExistence type="predicted"/>
<dbReference type="GO" id="GO:0006284">
    <property type="term" value="P:base-excision repair"/>
    <property type="evidence" value="ECO:0007669"/>
    <property type="project" value="InterPro"/>
</dbReference>
<dbReference type="GO" id="GO:0046872">
    <property type="term" value="F:metal ion binding"/>
    <property type="evidence" value="ECO:0007669"/>
    <property type="project" value="UniProtKB-KW"/>
</dbReference>
<dbReference type="AlphaFoldDB" id="A0AAJ1HX37"/>
<evidence type="ECO:0000256" key="2">
    <source>
        <dbReference type="ARBA" id="ARBA00022723"/>
    </source>
</evidence>
<evidence type="ECO:0000256" key="4">
    <source>
        <dbReference type="ARBA" id="ARBA00023014"/>
    </source>
</evidence>
<evidence type="ECO:0000313" key="7">
    <source>
        <dbReference type="Proteomes" id="UP001220670"/>
    </source>
</evidence>
<reference evidence="6" key="1">
    <citation type="submission" date="2023-01" db="EMBL/GenBank/DDBJ databases">
        <title>Genome analysis of 13 Lactobacillus isolated from gut of wild boar.</title>
        <authorList>
            <person name="Papp P."/>
            <person name="Libisch B."/>
            <person name="Nagy T."/>
            <person name="Olasz F."/>
        </authorList>
    </citation>
    <scope>NUCLEOTIDE SEQUENCE</scope>
    <source>
        <strain evidence="6">F146</strain>
    </source>
</reference>
<organism evidence="6 7">
    <name type="scientific">Limosilactobacillus mucosae</name>
    <name type="common">Lactobacillus mucosae</name>
    <dbReference type="NCBI Taxonomy" id="97478"/>
    <lineage>
        <taxon>Bacteria</taxon>
        <taxon>Bacillati</taxon>
        <taxon>Bacillota</taxon>
        <taxon>Bacilli</taxon>
        <taxon>Lactobacillales</taxon>
        <taxon>Lactobacillaceae</taxon>
        <taxon>Limosilactobacillus</taxon>
    </lineage>
</organism>
<dbReference type="InterPro" id="IPR011257">
    <property type="entry name" value="DNA_glycosylase"/>
</dbReference>
<dbReference type="SMART" id="SM00478">
    <property type="entry name" value="ENDO3c"/>
    <property type="match status" value="1"/>
</dbReference>
<sequence>MKLTLYELYQKMLTTMGPTNWWPADSKAEIIIGAIMIQNTTQANAERAIANFKVATKFDPNAIRRLSTDELQAIIRPAGFFKNKSQAVHTIFDWTKPFDDNYDLIKRHFGSKLRKELLRLHGIGPETADVLLIYVFDTPVFVSDKYARTLFEQMGITGLRKYQDLAKIIKLDDQFTIKDAQEFHGLIDEFGKQWLHPVEKFHESFLADDQLLLK</sequence>
<accession>A0AAJ1HX37</accession>